<protein>
    <submittedName>
        <fullName evidence="2">Uncharacterized protein</fullName>
    </submittedName>
</protein>
<dbReference type="Proteomes" id="UP000606499">
    <property type="component" value="Unassembled WGS sequence"/>
</dbReference>
<sequence length="58" mass="6233">MKSRIELALPARDKDGNVTPARTSRRAARGVQRVKPPARHGRMAGAAQPRPHAGPPCI</sequence>
<evidence type="ECO:0000256" key="1">
    <source>
        <dbReference type="SAM" id="MobiDB-lite"/>
    </source>
</evidence>
<feature type="region of interest" description="Disordered" evidence="1">
    <location>
        <begin position="1"/>
        <end position="58"/>
    </location>
</feature>
<dbReference type="RefSeq" id="WP_159068139.1">
    <property type="nucleotide sequence ID" value="NZ_JACOPL010000006.1"/>
</dbReference>
<organism evidence="2 3">
    <name type="scientific">Agathobaculum faecis</name>
    <dbReference type="NCBI Taxonomy" id="2763013"/>
    <lineage>
        <taxon>Bacteria</taxon>
        <taxon>Bacillati</taxon>
        <taxon>Bacillota</taxon>
        <taxon>Clostridia</taxon>
        <taxon>Eubacteriales</taxon>
        <taxon>Butyricicoccaceae</taxon>
        <taxon>Agathobaculum</taxon>
    </lineage>
</organism>
<gene>
    <name evidence="2" type="ORF">H8S45_07935</name>
</gene>
<evidence type="ECO:0000313" key="2">
    <source>
        <dbReference type="EMBL" id="MBC5725387.1"/>
    </source>
</evidence>
<evidence type="ECO:0000313" key="3">
    <source>
        <dbReference type="Proteomes" id="UP000606499"/>
    </source>
</evidence>
<name>A0A923LW48_9FIRM</name>
<reference evidence="2" key="1">
    <citation type="submission" date="2020-08" db="EMBL/GenBank/DDBJ databases">
        <title>Genome public.</title>
        <authorList>
            <person name="Liu C."/>
            <person name="Sun Q."/>
        </authorList>
    </citation>
    <scope>NUCLEOTIDE SEQUENCE</scope>
    <source>
        <strain evidence="2">NSJ-28</strain>
    </source>
</reference>
<dbReference type="EMBL" id="JACOPL010000006">
    <property type="protein sequence ID" value="MBC5725387.1"/>
    <property type="molecule type" value="Genomic_DNA"/>
</dbReference>
<accession>A0A923LW48</accession>
<proteinExistence type="predicted"/>
<comment type="caution">
    <text evidence="2">The sequence shown here is derived from an EMBL/GenBank/DDBJ whole genome shotgun (WGS) entry which is preliminary data.</text>
</comment>
<keyword evidence="3" id="KW-1185">Reference proteome</keyword>
<dbReference type="AlphaFoldDB" id="A0A923LW48"/>